<keyword evidence="3 6" id="KW-0812">Transmembrane</keyword>
<dbReference type="Pfam" id="PF00510">
    <property type="entry name" value="COX3"/>
    <property type="match status" value="1"/>
</dbReference>
<organism evidence="9 10">
    <name type="scientific">Bdellovibrio bacteriovorus</name>
    <dbReference type="NCBI Taxonomy" id="959"/>
    <lineage>
        <taxon>Bacteria</taxon>
        <taxon>Pseudomonadati</taxon>
        <taxon>Bdellovibrionota</taxon>
        <taxon>Bdellovibrionia</taxon>
        <taxon>Bdellovibrionales</taxon>
        <taxon>Pseudobdellovibrionaceae</taxon>
        <taxon>Bdellovibrio</taxon>
    </lineage>
</organism>
<dbReference type="CDD" id="cd02862">
    <property type="entry name" value="NorE_like"/>
    <property type="match status" value="1"/>
</dbReference>
<dbReference type="InterPro" id="IPR035973">
    <property type="entry name" value="Cyt_c_oxidase_su3-like_sf"/>
</dbReference>
<evidence type="ECO:0000256" key="4">
    <source>
        <dbReference type="ARBA" id="ARBA00022989"/>
    </source>
</evidence>
<dbReference type="Gene3D" id="1.20.120.80">
    <property type="entry name" value="Cytochrome c oxidase, subunit III, four-helix bundle"/>
    <property type="match status" value="1"/>
</dbReference>
<feature type="transmembrane region" description="Helical" evidence="7">
    <location>
        <begin position="104"/>
        <end position="125"/>
    </location>
</feature>
<dbReference type="SUPFAM" id="SSF81452">
    <property type="entry name" value="Cytochrome c oxidase subunit III-like"/>
    <property type="match status" value="1"/>
</dbReference>
<comment type="subcellular location">
    <subcellularLocation>
        <location evidence="6">Cell membrane</location>
        <topology evidence="6">Multi-pass membrane protein</topology>
    </subcellularLocation>
    <subcellularLocation>
        <location evidence="1">Membrane</location>
        <topology evidence="1">Multi-pass membrane protein</topology>
    </subcellularLocation>
</comment>
<evidence type="ECO:0000256" key="1">
    <source>
        <dbReference type="ARBA" id="ARBA00004141"/>
    </source>
</evidence>
<dbReference type="InterPro" id="IPR000298">
    <property type="entry name" value="Cyt_c_oxidase-like_su3"/>
</dbReference>
<dbReference type="PANTHER" id="PTHR11403">
    <property type="entry name" value="CYTOCHROME C OXIDASE SUBUNIT III"/>
    <property type="match status" value="1"/>
</dbReference>
<evidence type="ECO:0000256" key="5">
    <source>
        <dbReference type="ARBA" id="ARBA00023136"/>
    </source>
</evidence>
<keyword evidence="5 7" id="KW-0472">Membrane</keyword>
<reference evidence="9 10" key="1">
    <citation type="submission" date="2016-03" db="EMBL/GenBank/DDBJ databases">
        <authorList>
            <person name="Ploux O."/>
        </authorList>
    </citation>
    <scope>NUCLEOTIDE SEQUENCE [LARGE SCALE GENOMIC DNA]</scope>
    <source>
        <strain evidence="9 10">R0</strain>
    </source>
</reference>
<name>A0A150WR48_BDEBC</name>
<feature type="transmembrane region" description="Helical" evidence="7">
    <location>
        <begin position="203"/>
        <end position="222"/>
    </location>
</feature>
<dbReference type="OrthoDB" id="5290856at2"/>
<evidence type="ECO:0000256" key="6">
    <source>
        <dbReference type="RuleBase" id="RU003376"/>
    </source>
</evidence>
<dbReference type="PANTHER" id="PTHR11403:SF6">
    <property type="entry name" value="NITRIC OXIDE REDUCTASE SUBUNIT E"/>
    <property type="match status" value="1"/>
</dbReference>
<dbReference type="PROSITE" id="PS50253">
    <property type="entry name" value="COX3"/>
    <property type="match status" value="1"/>
</dbReference>
<feature type="transmembrane region" description="Helical" evidence="7">
    <location>
        <begin position="159"/>
        <end position="183"/>
    </location>
</feature>
<dbReference type="GO" id="GO:0005886">
    <property type="term" value="C:plasma membrane"/>
    <property type="evidence" value="ECO:0007669"/>
    <property type="project" value="UniProtKB-SubCell"/>
</dbReference>
<dbReference type="GO" id="GO:0004129">
    <property type="term" value="F:cytochrome-c oxidase activity"/>
    <property type="evidence" value="ECO:0007669"/>
    <property type="project" value="InterPro"/>
</dbReference>
<accession>A0A150WR48</accession>
<protein>
    <submittedName>
        <fullName evidence="9">Cytochrome C oxidase subunit III</fullName>
    </submittedName>
</protein>
<feature type="domain" description="Heme-copper oxidase subunit III family profile" evidence="8">
    <location>
        <begin position="34"/>
        <end position="223"/>
    </location>
</feature>
<feature type="transmembrane region" description="Helical" evidence="7">
    <location>
        <begin position="76"/>
        <end position="97"/>
    </location>
</feature>
<dbReference type="GO" id="GO:0019646">
    <property type="term" value="P:aerobic electron transport chain"/>
    <property type="evidence" value="ECO:0007669"/>
    <property type="project" value="InterPro"/>
</dbReference>
<evidence type="ECO:0000256" key="2">
    <source>
        <dbReference type="ARBA" id="ARBA00010581"/>
    </source>
</evidence>
<evidence type="ECO:0000313" key="9">
    <source>
        <dbReference type="EMBL" id="KYG66962.1"/>
    </source>
</evidence>
<proteinExistence type="inferred from homology"/>
<evidence type="ECO:0000259" key="8">
    <source>
        <dbReference type="PROSITE" id="PS50253"/>
    </source>
</evidence>
<dbReference type="RefSeq" id="WP_061834539.1">
    <property type="nucleotide sequence ID" value="NZ_LUKE01000001.1"/>
</dbReference>
<dbReference type="EMBL" id="LUKE01000001">
    <property type="protein sequence ID" value="KYG66962.1"/>
    <property type="molecule type" value="Genomic_DNA"/>
</dbReference>
<comment type="similarity">
    <text evidence="2 6">Belongs to the cytochrome c oxidase subunit 3 family.</text>
</comment>
<evidence type="ECO:0000313" key="10">
    <source>
        <dbReference type="Proteomes" id="UP000075320"/>
    </source>
</evidence>
<feature type="transmembrane region" description="Helical" evidence="7">
    <location>
        <begin position="35"/>
        <end position="56"/>
    </location>
</feature>
<comment type="caution">
    <text evidence="9">The sequence shown here is derived from an EMBL/GenBank/DDBJ whole genome shotgun (WGS) entry which is preliminary data.</text>
</comment>
<dbReference type="Proteomes" id="UP000075320">
    <property type="component" value="Unassembled WGS sequence"/>
</dbReference>
<dbReference type="AlphaFoldDB" id="A0A150WR48"/>
<evidence type="ECO:0000256" key="7">
    <source>
        <dbReference type="SAM" id="Phobius"/>
    </source>
</evidence>
<keyword evidence="4 7" id="KW-1133">Transmembrane helix</keyword>
<evidence type="ECO:0000256" key="3">
    <source>
        <dbReference type="ARBA" id="ARBA00022692"/>
    </source>
</evidence>
<keyword evidence="10" id="KW-1185">Reference proteome</keyword>
<dbReference type="InterPro" id="IPR013833">
    <property type="entry name" value="Cyt_c_oxidase_su3_a-hlx"/>
</dbReference>
<sequence>MSTDNTMHGHGTPRAHVSHHFKTAEQEYQSGKEGIWLFMVTEILMFGAILVGYGIFHNIYPDMFSEGAKTLDWKMGFINTLVLIFSSFTMAISISFIQKNQTKNAAIALATTVLCGAIFMCIKYFEYSHKFHLGLYPGRYLDVAKVGAEHANLGMYFGFYYVMTGLHGLHVLIGMGLITWLLIRTIRGDFHSQYWIPVEGVGIFWHIVDLIWIFLFPLLYLVG</sequence>
<gene>
    <name evidence="9" type="ORF">AZI86_08030</name>
</gene>
<dbReference type="InterPro" id="IPR024791">
    <property type="entry name" value="Cyt_c/ubiquinol_Oxase_su3"/>
</dbReference>